<evidence type="ECO:0000256" key="4">
    <source>
        <dbReference type="PIRSR" id="PIRSR006806-1"/>
    </source>
</evidence>
<evidence type="ECO:0000313" key="7">
    <source>
        <dbReference type="Proteomes" id="UP000184375"/>
    </source>
</evidence>
<comment type="cofactor">
    <cofactor evidence="5">
        <name>Mg(2+)</name>
        <dbReference type="ChEBI" id="CHEBI:18420"/>
    </cofactor>
</comment>
<dbReference type="EMBL" id="FRCR01000005">
    <property type="protein sequence ID" value="SHM44088.1"/>
    <property type="molecule type" value="Genomic_DNA"/>
</dbReference>
<dbReference type="EC" id="6.3.3.2" evidence="5"/>
<dbReference type="NCBIfam" id="TIGR02727">
    <property type="entry name" value="MTHFS_bact"/>
    <property type="match status" value="1"/>
</dbReference>
<dbReference type="Gene3D" id="3.40.50.10420">
    <property type="entry name" value="NagB/RpiA/CoA transferase-like"/>
    <property type="match status" value="1"/>
</dbReference>
<organism evidence="6 7">
    <name type="scientific">Caldanaerovirga acetigignens</name>
    <dbReference type="NCBI Taxonomy" id="447595"/>
    <lineage>
        <taxon>Bacteria</taxon>
        <taxon>Bacillati</taxon>
        <taxon>Bacillota</taxon>
        <taxon>Clostridia</taxon>
        <taxon>Thermosediminibacterales</taxon>
        <taxon>Thermosediminibacteraceae</taxon>
        <taxon>Caldanaerovirga</taxon>
    </lineage>
</organism>
<accession>A0A1M7ITZ3</accession>
<dbReference type="RefSeq" id="WP_073255677.1">
    <property type="nucleotide sequence ID" value="NZ_FRCR01000005.1"/>
</dbReference>
<dbReference type="PIRSF" id="PIRSF006806">
    <property type="entry name" value="FTHF_cligase"/>
    <property type="match status" value="1"/>
</dbReference>
<keyword evidence="6" id="KW-0436">Ligase</keyword>
<dbReference type="Proteomes" id="UP000184375">
    <property type="component" value="Unassembled WGS sequence"/>
</dbReference>
<dbReference type="InterPro" id="IPR037171">
    <property type="entry name" value="NagB/RpiA_transferase-like"/>
</dbReference>
<dbReference type="InterPro" id="IPR002698">
    <property type="entry name" value="FTHF_cligase"/>
</dbReference>
<keyword evidence="3 4" id="KW-0067">ATP-binding</keyword>
<keyword evidence="5" id="KW-0479">Metal-binding</keyword>
<dbReference type="PANTHER" id="PTHR23407">
    <property type="entry name" value="ATPASE INHIBITOR/5-FORMYLTETRAHYDROFOLATE CYCLO-LIGASE"/>
    <property type="match status" value="1"/>
</dbReference>
<evidence type="ECO:0000313" key="6">
    <source>
        <dbReference type="EMBL" id="SHM44088.1"/>
    </source>
</evidence>
<reference evidence="7" key="1">
    <citation type="submission" date="2016-11" db="EMBL/GenBank/DDBJ databases">
        <authorList>
            <person name="Varghese N."/>
            <person name="Submissions S."/>
        </authorList>
    </citation>
    <scope>NUCLEOTIDE SEQUENCE [LARGE SCALE GENOMIC DNA]</scope>
    <source>
        <strain evidence="7">DSM 18802</strain>
    </source>
</reference>
<dbReference type="PANTHER" id="PTHR23407:SF1">
    <property type="entry name" value="5-FORMYLTETRAHYDROFOLATE CYCLO-LIGASE"/>
    <property type="match status" value="1"/>
</dbReference>
<dbReference type="InterPro" id="IPR024185">
    <property type="entry name" value="FTHF_cligase-like_sf"/>
</dbReference>
<evidence type="ECO:0000256" key="5">
    <source>
        <dbReference type="RuleBase" id="RU361279"/>
    </source>
</evidence>
<dbReference type="GO" id="GO:0046872">
    <property type="term" value="F:metal ion binding"/>
    <property type="evidence" value="ECO:0007669"/>
    <property type="project" value="UniProtKB-KW"/>
</dbReference>
<dbReference type="STRING" id="447595.SAMN05660826_01031"/>
<evidence type="ECO:0000256" key="3">
    <source>
        <dbReference type="ARBA" id="ARBA00022840"/>
    </source>
</evidence>
<keyword evidence="7" id="KW-1185">Reference proteome</keyword>
<dbReference type="OrthoDB" id="9801938at2"/>
<feature type="binding site" evidence="4">
    <location>
        <position position="59"/>
    </location>
    <ligand>
        <name>substrate</name>
    </ligand>
</feature>
<dbReference type="AlphaFoldDB" id="A0A1M7ITZ3"/>
<dbReference type="GO" id="GO:0030272">
    <property type="term" value="F:5-formyltetrahydrofolate cyclo-ligase activity"/>
    <property type="evidence" value="ECO:0007669"/>
    <property type="project" value="UniProtKB-EC"/>
</dbReference>
<dbReference type="SUPFAM" id="SSF100950">
    <property type="entry name" value="NagB/RpiA/CoA transferase-like"/>
    <property type="match status" value="1"/>
</dbReference>
<keyword evidence="2 4" id="KW-0547">Nucleotide-binding</keyword>
<name>A0A1M7ITZ3_9FIRM</name>
<dbReference type="Pfam" id="PF01812">
    <property type="entry name" value="5-FTHF_cyc-lig"/>
    <property type="match status" value="1"/>
</dbReference>
<feature type="binding site" evidence="4">
    <location>
        <begin position="136"/>
        <end position="144"/>
    </location>
    <ligand>
        <name>ATP</name>
        <dbReference type="ChEBI" id="CHEBI:30616"/>
    </ligand>
</feature>
<sequence>MADEKELKKRLRCDYLEKRSRLSEEEVREKSAKIMSSLFELEDFKKAGFVMFYVDCRNEVMTKDAIEKALSMGKRVAVPKTVKGEGLLAIEIKNLGELSCGVFGILEPENDENRIDPGEIDLVVVPGIAFDRRGYRLGYGAGYYDRFLPKLREGVKKIAVAFEMQLVDLLPTEDHDVRMDALLTEKRLYTFA</sequence>
<comment type="similarity">
    <text evidence="1 5">Belongs to the 5-formyltetrahydrofolate cyclo-ligase family.</text>
</comment>
<dbReference type="GO" id="GO:0005524">
    <property type="term" value="F:ATP binding"/>
    <property type="evidence" value="ECO:0007669"/>
    <property type="project" value="UniProtKB-KW"/>
</dbReference>
<protein>
    <recommendedName>
        <fullName evidence="5">5-formyltetrahydrofolate cyclo-ligase</fullName>
        <ecNumber evidence="5">6.3.3.2</ecNumber>
    </recommendedName>
</protein>
<keyword evidence="5" id="KW-0460">Magnesium</keyword>
<dbReference type="GO" id="GO:0009396">
    <property type="term" value="P:folic acid-containing compound biosynthetic process"/>
    <property type="evidence" value="ECO:0007669"/>
    <property type="project" value="TreeGrafter"/>
</dbReference>
<dbReference type="GO" id="GO:0035999">
    <property type="term" value="P:tetrahydrofolate interconversion"/>
    <property type="evidence" value="ECO:0007669"/>
    <property type="project" value="TreeGrafter"/>
</dbReference>
<evidence type="ECO:0000256" key="2">
    <source>
        <dbReference type="ARBA" id="ARBA00022741"/>
    </source>
</evidence>
<gene>
    <name evidence="6" type="ORF">SAMN05660826_01031</name>
</gene>
<feature type="binding site" evidence="4">
    <location>
        <begin position="8"/>
        <end position="12"/>
    </location>
    <ligand>
        <name>ATP</name>
        <dbReference type="ChEBI" id="CHEBI:30616"/>
    </ligand>
</feature>
<proteinExistence type="inferred from homology"/>
<feature type="binding site" evidence="4">
    <location>
        <position position="54"/>
    </location>
    <ligand>
        <name>substrate</name>
    </ligand>
</feature>
<comment type="catalytic activity">
    <reaction evidence="5">
        <text>(6S)-5-formyl-5,6,7,8-tetrahydrofolate + ATP = (6R)-5,10-methenyltetrahydrofolate + ADP + phosphate</text>
        <dbReference type="Rhea" id="RHEA:10488"/>
        <dbReference type="ChEBI" id="CHEBI:30616"/>
        <dbReference type="ChEBI" id="CHEBI:43474"/>
        <dbReference type="ChEBI" id="CHEBI:57455"/>
        <dbReference type="ChEBI" id="CHEBI:57457"/>
        <dbReference type="ChEBI" id="CHEBI:456216"/>
        <dbReference type="EC" id="6.3.3.2"/>
    </reaction>
</comment>
<evidence type="ECO:0000256" key="1">
    <source>
        <dbReference type="ARBA" id="ARBA00010638"/>
    </source>
</evidence>